<dbReference type="NCBIfam" id="TIGR01265">
    <property type="entry name" value="tyr_nico_aTase"/>
    <property type="match status" value="1"/>
</dbReference>
<name>A0A8J6GLT2_MICOH</name>
<protein>
    <recommendedName>
        <fullName evidence="6 13">Tyrosine aminotransferase</fullName>
        <shortName evidence="13">TAT</shortName>
        <ecNumber evidence="5 13">2.6.1.5</ecNumber>
    </recommendedName>
</protein>
<dbReference type="GO" id="GO:0030170">
    <property type="term" value="F:pyridoxal phosphate binding"/>
    <property type="evidence" value="ECO:0007669"/>
    <property type="project" value="InterPro"/>
</dbReference>
<dbReference type="AlphaFoldDB" id="A0A8J6GLT2"/>
<evidence type="ECO:0000256" key="12">
    <source>
        <dbReference type="ARBA" id="ARBA00047798"/>
    </source>
</evidence>
<dbReference type="InterPro" id="IPR011715">
    <property type="entry name" value="Tyr_aminoTrfase_ubiquitination"/>
</dbReference>
<evidence type="ECO:0000256" key="13">
    <source>
        <dbReference type="PIRNR" id="PIRNR000517"/>
    </source>
</evidence>
<dbReference type="GO" id="GO:0004838">
    <property type="term" value="F:L-tyrosine-2-oxoglutarate transaminase activity"/>
    <property type="evidence" value="ECO:0007669"/>
    <property type="project" value="UniProtKB-UniRule"/>
</dbReference>
<dbReference type="SUPFAM" id="SSF53383">
    <property type="entry name" value="PLP-dependent transferases"/>
    <property type="match status" value="1"/>
</dbReference>
<dbReference type="Pfam" id="PF00155">
    <property type="entry name" value="Aminotran_1_2"/>
    <property type="match status" value="2"/>
</dbReference>
<dbReference type="InterPro" id="IPR005958">
    <property type="entry name" value="TyrNic_aminoTrfase"/>
</dbReference>
<dbReference type="InterPro" id="IPR015424">
    <property type="entry name" value="PyrdxlP-dep_Trfase"/>
</dbReference>
<keyword evidence="10 13" id="KW-0663">Pyridoxal phosphate</keyword>
<evidence type="ECO:0000313" key="17">
    <source>
        <dbReference type="Proteomes" id="UP000710432"/>
    </source>
</evidence>
<proteinExistence type="inferred from homology"/>
<evidence type="ECO:0000256" key="11">
    <source>
        <dbReference type="ARBA" id="ARBA00023232"/>
    </source>
</evidence>
<evidence type="ECO:0000256" key="8">
    <source>
        <dbReference type="ARBA" id="ARBA00022679"/>
    </source>
</evidence>
<reference evidence="16" key="1">
    <citation type="submission" date="2020-03" db="EMBL/GenBank/DDBJ databases">
        <title>Studies in the Genomics of Life Span.</title>
        <authorList>
            <person name="Glass D."/>
        </authorList>
    </citation>
    <scope>NUCLEOTIDE SEQUENCE</scope>
    <source>
        <strain evidence="16">LTLLF</strain>
        <tissue evidence="16">Muscle</tissue>
    </source>
</reference>
<keyword evidence="8" id="KW-0808">Transferase</keyword>
<dbReference type="PROSITE" id="PS00105">
    <property type="entry name" value="AA_TRANSFER_CLASS_1"/>
    <property type="match status" value="1"/>
</dbReference>
<keyword evidence="9" id="KW-0828">Tyrosine catabolism</keyword>
<sequence>MWAWGLLSKEWVSEQLDGLLRNNLTLSQTPFTGLSLNQARDIKGKRLQFHIYATRCRAGLSKALRVMDRYVIQTNDSASLPSVLDVHVNIGGRSSVQGKMKGRKTRWNVRPSNMSNNTFNPIRAIVDNMKVKPNPNKTVISLSIGDPTVFGNLPTDPEVTQAMKDALDSGKYNGYAPSIGYLSSREEVASYYHCAEAPLEAKDVILTSGCSQAIELCLAVLANPGQNILIPRPGFSLYRTLAESMGIEVKLYNLLPEKSWEIDLKQLESLIDEKTACLVVNNPSNPCGSVFSKRHLQKILAVAERQCVPILADEIYGDMVFSDGKYEPLATLSTNVPILSCGGLAKRWLVPGWRLGWILIHDRRDIFGNESNAELCYGALAAIPGLQPVRPSGAMYLMVGIEMEHFPEFENDVEFTERLFAEQSVHCLPATCFEYPNFFRVVITVPEVMMLEACSRIQEFCEQHYHCAEGSQEECDK</sequence>
<evidence type="ECO:0000256" key="9">
    <source>
        <dbReference type="ARBA" id="ARBA00022878"/>
    </source>
</evidence>
<evidence type="ECO:0000259" key="15">
    <source>
        <dbReference type="Pfam" id="PF00155"/>
    </source>
</evidence>
<evidence type="ECO:0000256" key="2">
    <source>
        <dbReference type="ARBA" id="ARBA00005203"/>
    </source>
</evidence>
<evidence type="ECO:0000256" key="6">
    <source>
        <dbReference type="ARBA" id="ARBA00015959"/>
    </source>
</evidence>
<gene>
    <name evidence="16" type="ORF">LTLLF_140710</name>
</gene>
<feature type="modified residue" description="N6-(pyridoxal phosphate)lysine" evidence="14">
    <location>
        <position position="346"/>
    </location>
</feature>
<dbReference type="PANTHER" id="PTHR45744">
    <property type="entry name" value="TYROSINE AMINOTRANSFERASE"/>
    <property type="match status" value="1"/>
</dbReference>
<dbReference type="EMBL" id="JAATJU010021600">
    <property type="protein sequence ID" value="KAH0513237.1"/>
    <property type="molecule type" value="Genomic_DNA"/>
</dbReference>
<evidence type="ECO:0000256" key="4">
    <source>
        <dbReference type="ARBA" id="ARBA00011738"/>
    </source>
</evidence>
<evidence type="ECO:0000256" key="14">
    <source>
        <dbReference type="PIRSR" id="PIRSR000517-1"/>
    </source>
</evidence>
<comment type="caution">
    <text evidence="16">The sequence shown here is derived from an EMBL/GenBank/DDBJ whole genome shotgun (WGS) entry which is preliminary data.</text>
</comment>
<dbReference type="GO" id="GO:0006559">
    <property type="term" value="P:L-phenylalanine catabolic process"/>
    <property type="evidence" value="ECO:0007669"/>
    <property type="project" value="UniProtKB-UniRule"/>
</dbReference>
<dbReference type="FunFam" id="3.90.1150.10:FF:000040">
    <property type="entry name" value="Tyrosine aminotransferase"/>
    <property type="match status" value="1"/>
</dbReference>
<evidence type="ECO:0000256" key="10">
    <source>
        <dbReference type="ARBA" id="ARBA00022898"/>
    </source>
</evidence>
<comment type="function">
    <text evidence="13">Transaminase involved in tyrosine breakdown. Converts tyrosine to p-hydroxyphenylpyruvate.</text>
</comment>
<evidence type="ECO:0000256" key="7">
    <source>
        <dbReference type="ARBA" id="ARBA00022576"/>
    </source>
</evidence>
<dbReference type="PANTHER" id="PTHR45744:SF2">
    <property type="entry name" value="TYROSINE AMINOTRANSFERASE"/>
    <property type="match status" value="1"/>
</dbReference>
<keyword evidence="7 16" id="KW-0032">Aminotransferase</keyword>
<evidence type="ECO:0000313" key="16">
    <source>
        <dbReference type="EMBL" id="KAH0513237.1"/>
    </source>
</evidence>
<dbReference type="UniPathway" id="UPA00139">
    <property type="reaction ID" value="UER00338"/>
</dbReference>
<feature type="domain" description="Aminotransferase class I/classII large" evidence="15">
    <location>
        <begin position="138"/>
        <end position="362"/>
    </location>
</feature>
<dbReference type="Gene3D" id="3.90.1150.10">
    <property type="entry name" value="Aspartate Aminotransferase, domain 1"/>
    <property type="match status" value="2"/>
</dbReference>
<evidence type="ECO:0000256" key="3">
    <source>
        <dbReference type="ARBA" id="ARBA00007441"/>
    </source>
</evidence>
<dbReference type="InterPro" id="IPR015422">
    <property type="entry name" value="PyrdxlP-dep_Trfase_small"/>
</dbReference>
<comment type="catalytic activity">
    <reaction evidence="12 13">
        <text>L-tyrosine + 2-oxoglutarate = 3-(4-hydroxyphenyl)pyruvate + L-glutamate</text>
        <dbReference type="Rhea" id="RHEA:15093"/>
        <dbReference type="ChEBI" id="CHEBI:16810"/>
        <dbReference type="ChEBI" id="CHEBI:29985"/>
        <dbReference type="ChEBI" id="CHEBI:36242"/>
        <dbReference type="ChEBI" id="CHEBI:58315"/>
        <dbReference type="EC" id="2.6.1.5"/>
    </reaction>
</comment>
<dbReference type="Pfam" id="PF07706">
    <property type="entry name" value="TAT_ubiq"/>
    <property type="match status" value="1"/>
</dbReference>
<feature type="domain" description="Aminotransferase class I/classII large" evidence="15">
    <location>
        <begin position="371"/>
        <end position="457"/>
    </location>
</feature>
<dbReference type="EC" id="2.6.1.5" evidence="5 13"/>
<comment type="cofactor">
    <cofactor evidence="1 13 14">
        <name>pyridoxal 5'-phosphate</name>
        <dbReference type="ChEBI" id="CHEBI:597326"/>
    </cofactor>
</comment>
<dbReference type="GO" id="GO:0006572">
    <property type="term" value="P:L-tyrosine catabolic process"/>
    <property type="evidence" value="ECO:0007669"/>
    <property type="project" value="UniProtKB-KW"/>
</dbReference>
<comment type="pathway">
    <text evidence="2 13">Amino-acid degradation; L-phenylalanine degradation; acetoacetate and fumarate from L-phenylalanine: step 2/6.</text>
</comment>
<dbReference type="InterPro" id="IPR015421">
    <property type="entry name" value="PyrdxlP-dep_Trfase_major"/>
</dbReference>
<dbReference type="CDD" id="cd00609">
    <property type="entry name" value="AAT_like"/>
    <property type="match status" value="1"/>
</dbReference>
<dbReference type="InterPro" id="IPR004839">
    <property type="entry name" value="Aminotransferase_I/II_large"/>
</dbReference>
<evidence type="ECO:0000256" key="5">
    <source>
        <dbReference type="ARBA" id="ARBA00012749"/>
    </source>
</evidence>
<organism evidence="16 17">
    <name type="scientific">Microtus ochrogaster</name>
    <name type="common">Prairie vole</name>
    <dbReference type="NCBI Taxonomy" id="79684"/>
    <lineage>
        <taxon>Eukaryota</taxon>
        <taxon>Metazoa</taxon>
        <taxon>Chordata</taxon>
        <taxon>Craniata</taxon>
        <taxon>Vertebrata</taxon>
        <taxon>Euteleostomi</taxon>
        <taxon>Mammalia</taxon>
        <taxon>Eutheria</taxon>
        <taxon>Euarchontoglires</taxon>
        <taxon>Glires</taxon>
        <taxon>Rodentia</taxon>
        <taxon>Myomorpha</taxon>
        <taxon>Muroidea</taxon>
        <taxon>Cricetidae</taxon>
        <taxon>Arvicolinae</taxon>
        <taxon>Microtus</taxon>
    </lineage>
</organism>
<dbReference type="InterPro" id="IPR004838">
    <property type="entry name" value="NHTrfase_class1_PyrdxlP-BS"/>
</dbReference>
<comment type="subunit">
    <text evidence="4 13">Homodimer.</text>
</comment>
<dbReference type="FunFam" id="3.40.640.10:FF:000048">
    <property type="entry name" value="tyrosine aminotransferase"/>
    <property type="match status" value="1"/>
</dbReference>
<accession>A0A8J6GLT2</accession>
<dbReference type="Proteomes" id="UP000710432">
    <property type="component" value="Unassembled WGS sequence"/>
</dbReference>
<dbReference type="PIRSF" id="PIRSF000517">
    <property type="entry name" value="Tyr_transaminase"/>
    <property type="match status" value="1"/>
</dbReference>
<keyword evidence="11" id="KW-0585">Phenylalanine catabolism</keyword>
<dbReference type="Gene3D" id="3.40.640.10">
    <property type="entry name" value="Type I PLP-dependent aspartate aminotransferase-like (Major domain)"/>
    <property type="match status" value="1"/>
</dbReference>
<evidence type="ECO:0000256" key="1">
    <source>
        <dbReference type="ARBA" id="ARBA00001933"/>
    </source>
</evidence>
<comment type="similarity">
    <text evidence="3 13">Belongs to the class-I pyridoxal-phosphate-dependent aminotransferase family.</text>
</comment>